<dbReference type="GO" id="GO:0003723">
    <property type="term" value="F:RNA binding"/>
    <property type="evidence" value="ECO:0007669"/>
    <property type="project" value="InterPro"/>
</dbReference>
<sequence>MTRLTTTLSSRLLRLLAVALSLALSAIPIAAAAQAYQCRMPQSVPVPKITPDAKPRRLPVTGYTLAASWSPEFCKGRETQARHRTQCSTRNGRFAFVAHGLWPESRGSWPQWCRTSRVVSSAEARRNMCMMPSARLIASQWAKHGSCMVSKPESYFKITRILWRSITFPPGDQLSREDDLTAGKLRDAFIRTNPAWPREAIGVNLNRRGWLRELRLCYGKDFMPKWCDKRRFGARDSAKVKIWRGL</sequence>
<evidence type="ECO:0000256" key="3">
    <source>
        <dbReference type="SAM" id="SignalP"/>
    </source>
</evidence>
<dbReference type="Gene3D" id="3.90.730.10">
    <property type="entry name" value="Ribonuclease T2-like"/>
    <property type="match status" value="1"/>
</dbReference>
<evidence type="ECO:0000313" key="5">
    <source>
        <dbReference type="Proteomes" id="UP000442714"/>
    </source>
</evidence>
<evidence type="ECO:0000313" key="4">
    <source>
        <dbReference type="EMBL" id="MXO91479.1"/>
    </source>
</evidence>
<feature type="signal peptide" evidence="3">
    <location>
        <begin position="1"/>
        <end position="35"/>
    </location>
</feature>
<dbReference type="GO" id="GO:0006401">
    <property type="term" value="P:RNA catabolic process"/>
    <property type="evidence" value="ECO:0007669"/>
    <property type="project" value="TreeGrafter"/>
</dbReference>
<dbReference type="Pfam" id="PF00445">
    <property type="entry name" value="Ribonuclease_T2"/>
    <property type="match status" value="1"/>
</dbReference>
<evidence type="ECO:0000256" key="2">
    <source>
        <dbReference type="RuleBase" id="RU004328"/>
    </source>
</evidence>
<dbReference type="EMBL" id="WTYX01000002">
    <property type="protein sequence ID" value="MXO91479.1"/>
    <property type="molecule type" value="Genomic_DNA"/>
</dbReference>
<dbReference type="PANTHER" id="PTHR11240">
    <property type="entry name" value="RIBONUCLEASE T2"/>
    <property type="match status" value="1"/>
</dbReference>
<dbReference type="InterPro" id="IPR036430">
    <property type="entry name" value="RNase_T2-like_sf"/>
</dbReference>
<gene>
    <name evidence="4" type="ORF">GRI41_11635</name>
</gene>
<reference evidence="4 5" key="1">
    <citation type="submission" date="2019-12" db="EMBL/GenBank/DDBJ databases">
        <title>Genomic-based taxomic classification of the family Erythrobacteraceae.</title>
        <authorList>
            <person name="Xu L."/>
        </authorList>
    </citation>
    <scope>NUCLEOTIDE SEQUENCE [LARGE SCALE GENOMIC DNA]</scope>
    <source>
        <strain evidence="4 5">KCTC 52763</strain>
    </source>
</reference>
<dbReference type="Proteomes" id="UP000442714">
    <property type="component" value="Unassembled WGS sequence"/>
</dbReference>
<dbReference type="AlphaFoldDB" id="A0A845A1F5"/>
<protein>
    <submittedName>
        <fullName evidence="4">Ribonuclease T</fullName>
    </submittedName>
</protein>
<organism evidence="4 5">
    <name type="scientific">Pontixanthobacter aquaemixtae</name>
    <dbReference type="NCBI Taxonomy" id="1958940"/>
    <lineage>
        <taxon>Bacteria</taxon>
        <taxon>Pseudomonadati</taxon>
        <taxon>Pseudomonadota</taxon>
        <taxon>Alphaproteobacteria</taxon>
        <taxon>Sphingomonadales</taxon>
        <taxon>Erythrobacteraceae</taxon>
        <taxon>Pontixanthobacter</taxon>
    </lineage>
</organism>
<dbReference type="GO" id="GO:0033897">
    <property type="term" value="F:ribonuclease T2 activity"/>
    <property type="evidence" value="ECO:0007669"/>
    <property type="project" value="InterPro"/>
</dbReference>
<accession>A0A845A1F5</accession>
<keyword evidence="5" id="KW-1185">Reference proteome</keyword>
<comment type="caution">
    <text evidence="4">The sequence shown here is derived from an EMBL/GenBank/DDBJ whole genome shotgun (WGS) entry which is preliminary data.</text>
</comment>
<dbReference type="SUPFAM" id="SSF55895">
    <property type="entry name" value="Ribonuclease Rh-like"/>
    <property type="match status" value="1"/>
</dbReference>
<name>A0A845A1F5_9SPHN</name>
<evidence type="ECO:0000256" key="1">
    <source>
        <dbReference type="ARBA" id="ARBA00007469"/>
    </source>
</evidence>
<dbReference type="PANTHER" id="PTHR11240:SF22">
    <property type="entry name" value="RIBONUCLEASE T2"/>
    <property type="match status" value="1"/>
</dbReference>
<keyword evidence="3" id="KW-0732">Signal</keyword>
<proteinExistence type="inferred from homology"/>
<dbReference type="OrthoDB" id="4720638at2"/>
<feature type="chain" id="PRO_5032708189" evidence="3">
    <location>
        <begin position="36"/>
        <end position="246"/>
    </location>
</feature>
<dbReference type="InterPro" id="IPR001568">
    <property type="entry name" value="RNase_T2-like"/>
</dbReference>
<comment type="similarity">
    <text evidence="1 2">Belongs to the RNase T2 family.</text>
</comment>